<gene>
    <name evidence="1" type="ORF">BMAGN_1470</name>
</gene>
<dbReference type="EMBL" id="JGZB01000013">
    <property type="protein sequence ID" value="KFI66561.1"/>
    <property type="molecule type" value="Genomic_DNA"/>
</dbReference>
<accession>A0A087B6B1</accession>
<keyword evidence="2" id="KW-1185">Reference proteome</keyword>
<proteinExistence type="predicted"/>
<dbReference type="Proteomes" id="UP000029052">
    <property type="component" value="Unassembled WGS sequence"/>
</dbReference>
<name>A0A087B6B1_9BIFI</name>
<dbReference type="AlphaFoldDB" id="A0A087B6B1"/>
<protein>
    <submittedName>
        <fullName evidence="1">Uncharacterized protein</fullName>
    </submittedName>
</protein>
<comment type="caution">
    <text evidence="1">The sequence shown here is derived from an EMBL/GenBank/DDBJ whole genome shotgun (WGS) entry which is preliminary data.</text>
</comment>
<evidence type="ECO:0000313" key="2">
    <source>
        <dbReference type="Proteomes" id="UP000029052"/>
    </source>
</evidence>
<reference evidence="1 2" key="1">
    <citation type="submission" date="2014-03" db="EMBL/GenBank/DDBJ databases">
        <title>Genomics of Bifidobacteria.</title>
        <authorList>
            <person name="Ventura M."/>
            <person name="Milani C."/>
            <person name="Lugli G.A."/>
        </authorList>
    </citation>
    <scope>NUCLEOTIDE SEQUENCE [LARGE SCALE GENOMIC DNA]</scope>
    <source>
        <strain evidence="1 2">LMG 11591</strain>
    </source>
</reference>
<dbReference type="eggNOG" id="ENOG5031W5Q">
    <property type="taxonomic scope" value="Bacteria"/>
</dbReference>
<evidence type="ECO:0000313" key="1">
    <source>
        <dbReference type="EMBL" id="KFI66561.1"/>
    </source>
</evidence>
<sequence>MIVGYKNSDLVYELASQGKFMRPRGNSVSFDPMQLSLMEYMASTTYDFPPTPDMKDRFLPARLYERGWDHVAERFGMWLPGGEEDFQIMREPGGMERLSKKKMNAARWRLGATSKCLQEAGLIKCLRKADIHRGVPAKWLLMLGDDEENRAVEAWARRCIAHKLESDRKP</sequence>
<organism evidence="1 2">
    <name type="scientific">Bifidobacterium magnum</name>
    <dbReference type="NCBI Taxonomy" id="1692"/>
    <lineage>
        <taxon>Bacteria</taxon>
        <taxon>Bacillati</taxon>
        <taxon>Actinomycetota</taxon>
        <taxon>Actinomycetes</taxon>
        <taxon>Bifidobacteriales</taxon>
        <taxon>Bifidobacteriaceae</taxon>
        <taxon>Bifidobacterium</taxon>
    </lineage>
</organism>